<accession>A0A066VD64</accession>
<dbReference type="InParanoid" id="A0A066VD64"/>
<evidence type="ECO:0000259" key="1">
    <source>
        <dbReference type="PROSITE" id="PS50404"/>
    </source>
</evidence>
<dbReference type="PROSITE" id="PS50404">
    <property type="entry name" value="GST_NTER"/>
    <property type="match status" value="1"/>
</dbReference>
<keyword evidence="4" id="KW-1185">Reference proteome</keyword>
<evidence type="ECO:0000313" key="4">
    <source>
        <dbReference type="Proteomes" id="UP000027361"/>
    </source>
</evidence>
<comment type="caution">
    <text evidence="3">The sequence shown here is derived from an EMBL/GenBank/DDBJ whole genome shotgun (WGS) entry which is preliminary data.</text>
</comment>
<dbReference type="SUPFAM" id="SSF52833">
    <property type="entry name" value="Thioredoxin-like"/>
    <property type="match status" value="1"/>
</dbReference>
<dbReference type="Pfam" id="PF14497">
    <property type="entry name" value="GST_C_3"/>
    <property type="match status" value="1"/>
</dbReference>
<protein>
    <submittedName>
        <fullName evidence="3">Glutathione S-transferase</fullName>
    </submittedName>
</protein>
<dbReference type="HOGENOM" id="CLU_011226_3_2_1"/>
<dbReference type="OrthoDB" id="249703at2759"/>
<sequence length="237" mass="26541">MIGRLYGPSEDASKTWRTLVVARLLQLEIEFVKTSKTGESKSDEYKAKFPMAKVPAFEGADGLLLTESRAIARYVASLGNLPDGSGSLLGDTPHKAALVDQWLQFSDDELFNNTTAITASKWGAPFDVRREAFHWWGLRRALTCLDGHMQKPHTEHGANDASNFLVGNHITLADVSVFGNVHMAFRDVAGKETRDAFPSLMRWYDQIRNHPLVAQMVRDESWQQYDYHFNVGGAKPS</sequence>
<organism evidence="3 4">
    <name type="scientific">Tilletiaria anomala (strain ATCC 24038 / CBS 436.72 / UBC 951)</name>
    <dbReference type="NCBI Taxonomy" id="1037660"/>
    <lineage>
        <taxon>Eukaryota</taxon>
        <taxon>Fungi</taxon>
        <taxon>Dikarya</taxon>
        <taxon>Basidiomycota</taxon>
        <taxon>Ustilaginomycotina</taxon>
        <taxon>Exobasidiomycetes</taxon>
        <taxon>Georgefischeriales</taxon>
        <taxon>Tilletiariaceae</taxon>
        <taxon>Tilletiaria</taxon>
    </lineage>
</organism>
<feature type="domain" description="GST C-terminal" evidence="2">
    <location>
        <begin position="92"/>
        <end position="229"/>
    </location>
</feature>
<dbReference type="InterPro" id="IPR010987">
    <property type="entry name" value="Glutathione-S-Trfase_C-like"/>
</dbReference>
<dbReference type="Gene3D" id="1.20.1050.10">
    <property type="match status" value="1"/>
</dbReference>
<dbReference type="SFLD" id="SFLDG00358">
    <property type="entry name" value="Main_(cytGST)"/>
    <property type="match status" value="1"/>
</dbReference>
<dbReference type="PANTHER" id="PTHR43986">
    <property type="entry name" value="ELONGATION FACTOR 1-GAMMA"/>
    <property type="match status" value="1"/>
</dbReference>
<reference evidence="3 4" key="1">
    <citation type="submission" date="2014-05" db="EMBL/GenBank/DDBJ databases">
        <title>Draft genome sequence of a rare smut relative, Tilletiaria anomala UBC 951.</title>
        <authorList>
            <consortium name="DOE Joint Genome Institute"/>
            <person name="Toome M."/>
            <person name="Kuo A."/>
            <person name="Henrissat B."/>
            <person name="Lipzen A."/>
            <person name="Tritt A."/>
            <person name="Yoshinaga Y."/>
            <person name="Zane M."/>
            <person name="Barry K."/>
            <person name="Grigoriev I.V."/>
            <person name="Spatafora J.W."/>
            <person name="Aimea M.C."/>
        </authorList>
    </citation>
    <scope>NUCLEOTIDE SEQUENCE [LARGE SCALE GENOMIC DNA]</scope>
    <source>
        <strain evidence="3 4">UBC 951</strain>
    </source>
</reference>
<dbReference type="SUPFAM" id="SSF47616">
    <property type="entry name" value="GST C-terminal domain-like"/>
    <property type="match status" value="1"/>
</dbReference>
<dbReference type="GO" id="GO:0006414">
    <property type="term" value="P:translational elongation"/>
    <property type="evidence" value="ECO:0007669"/>
    <property type="project" value="TreeGrafter"/>
</dbReference>
<dbReference type="Pfam" id="PF02798">
    <property type="entry name" value="GST_N"/>
    <property type="match status" value="1"/>
</dbReference>
<proteinExistence type="predicted"/>
<dbReference type="FunCoup" id="A0A066VD64">
    <property type="interactions" value="119"/>
</dbReference>
<dbReference type="Gene3D" id="3.40.30.10">
    <property type="entry name" value="Glutaredoxin"/>
    <property type="match status" value="1"/>
</dbReference>
<dbReference type="Proteomes" id="UP000027361">
    <property type="component" value="Unassembled WGS sequence"/>
</dbReference>
<dbReference type="SFLD" id="SFLDS00019">
    <property type="entry name" value="Glutathione_Transferase_(cytos"/>
    <property type="match status" value="1"/>
</dbReference>
<dbReference type="OMA" id="VETYPHK"/>
<name>A0A066VD64_TILAU</name>
<dbReference type="InterPro" id="IPR050802">
    <property type="entry name" value="EF-GSTs"/>
</dbReference>
<dbReference type="CDD" id="cd03044">
    <property type="entry name" value="GST_N_EF1Bgamma"/>
    <property type="match status" value="1"/>
</dbReference>
<dbReference type="InterPro" id="IPR036249">
    <property type="entry name" value="Thioredoxin-like_sf"/>
</dbReference>
<dbReference type="PROSITE" id="PS50405">
    <property type="entry name" value="GST_CTER"/>
    <property type="match status" value="1"/>
</dbReference>
<dbReference type="InterPro" id="IPR036282">
    <property type="entry name" value="Glutathione-S-Trfase_C_sf"/>
</dbReference>
<evidence type="ECO:0000259" key="2">
    <source>
        <dbReference type="PROSITE" id="PS50405"/>
    </source>
</evidence>
<dbReference type="GeneID" id="25267298"/>
<dbReference type="InterPro" id="IPR004046">
    <property type="entry name" value="GST_C"/>
</dbReference>
<dbReference type="InterPro" id="IPR004045">
    <property type="entry name" value="Glutathione_S-Trfase_N"/>
</dbReference>
<dbReference type="FunFam" id="3.40.30.10:FF:000142">
    <property type="entry name" value="Elongation factor 1 gamma"/>
    <property type="match status" value="1"/>
</dbReference>
<evidence type="ECO:0000313" key="3">
    <source>
        <dbReference type="EMBL" id="KDN39692.1"/>
    </source>
</evidence>
<dbReference type="GO" id="GO:0005634">
    <property type="term" value="C:nucleus"/>
    <property type="evidence" value="ECO:0007669"/>
    <property type="project" value="TreeGrafter"/>
</dbReference>
<dbReference type="STRING" id="1037660.A0A066VD64"/>
<dbReference type="RefSeq" id="XP_013241129.1">
    <property type="nucleotide sequence ID" value="XM_013385675.1"/>
</dbReference>
<dbReference type="AlphaFoldDB" id="A0A066VD64"/>
<dbReference type="InterPro" id="IPR040079">
    <property type="entry name" value="Glutathione_S-Trfase"/>
</dbReference>
<gene>
    <name evidence="3" type="ORF">K437DRAFT_296045</name>
</gene>
<feature type="domain" description="GST N-terminal" evidence="1">
    <location>
        <begin position="1"/>
        <end position="83"/>
    </location>
</feature>
<dbReference type="EMBL" id="JMSN01000101">
    <property type="protein sequence ID" value="KDN39692.1"/>
    <property type="molecule type" value="Genomic_DNA"/>
</dbReference>
<dbReference type="PANTHER" id="PTHR43986:SF1">
    <property type="entry name" value="ELONGATION FACTOR 1-GAMMA"/>
    <property type="match status" value="1"/>
</dbReference>
<dbReference type="GO" id="GO:0016740">
    <property type="term" value="F:transferase activity"/>
    <property type="evidence" value="ECO:0007669"/>
    <property type="project" value="UniProtKB-KW"/>
</dbReference>
<dbReference type="GO" id="GO:0005737">
    <property type="term" value="C:cytoplasm"/>
    <property type="evidence" value="ECO:0007669"/>
    <property type="project" value="TreeGrafter"/>
</dbReference>
<keyword evidence="3" id="KW-0808">Transferase</keyword>